<keyword evidence="4 9" id="KW-0862">Zinc</keyword>
<dbReference type="OrthoDB" id="1879366at2759"/>
<gene>
    <name evidence="11" type="ORF">CAPTEDRAFT_149787</name>
</gene>
<evidence type="ECO:0000256" key="9">
    <source>
        <dbReference type="RuleBase" id="RU361277"/>
    </source>
</evidence>
<keyword evidence="13" id="KW-1185">Reference proteome</keyword>
<reference evidence="13" key="1">
    <citation type="submission" date="2012-12" db="EMBL/GenBank/DDBJ databases">
        <authorList>
            <person name="Hellsten U."/>
            <person name="Grimwood J."/>
            <person name="Chapman J.A."/>
            <person name="Shapiro H."/>
            <person name="Aerts A."/>
            <person name="Otillar R.P."/>
            <person name="Terry A.Y."/>
            <person name="Boore J.L."/>
            <person name="Simakov O."/>
            <person name="Marletaz F."/>
            <person name="Cho S.-J."/>
            <person name="Edsinger-Gonzales E."/>
            <person name="Havlak P."/>
            <person name="Kuo D.-H."/>
            <person name="Larsson T."/>
            <person name="Lv J."/>
            <person name="Arendt D."/>
            <person name="Savage R."/>
            <person name="Osoegawa K."/>
            <person name="de Jong P."/>
            <person name="Lindberg D.R."/>
            <person name="Seaver E.C."/>
            <person name="Weisblat D.A."/>
            <person name="Putnam N.H."/>
            <person name="Grigoriev I.V."/>
            <person name="Rokhsar D.S."/>
        </authorList>
    </citation>
    <scope>NUCLEOTIDE SEQUENCE</scope>
    <source>
        <strain evidence="13">I ESC-2004</strain>
    </source>
</reference>
<dbReference type="GO" id="GO:0003939">
    <property type="term" value="F:L-iditol 2-dehydrogenase (NAD+) activity"/>
    <property type="evidence" value="ECO:0007669"/>
    <property type="project" value="TreeGrafter"/>
</dbReference>
<dbReference type="STRING" id="283909.R7UIL6"/>
<evidence type="ECO:0000256" key="3">
    <source>
        <dbReference type="ARBA" id="ARBA00022723"/>
    </source>
</evidence>
<name>R7UIL6_CAPTE</name>
<evidence type="ECO:0000259" key="10">
    <source>
        <dbReference type="SMART" id="SM00829"/>
    </source>
</evidence>
<dbReference type="EMBL" id="AMQN01007590">
    <property type="status" value="NOT_ANNOTATED_CDS"/>
    <property type="molecule type" value="Genomic_DNA"/>
</dbReference>
<dbReference type="EnsemblMetazoa" id="CapteT149787">
    <property type="protein sequence ID" value="CapteP149787"/>
    <property type="gene ID" value="CapteG149787"/>
</dbReference>
<dbReference type="GO" id="GO:0006062">
    <property type="term" value="P:sorbitol catabolic process"/>
    <property type="evidence" value="ECO:0007669"/>
    <property type="project" value="TreeGrafter"/>
</dbReference>
<feature type="domain" description="Enoyl reductase (ER)" evidence="10">
    <location>
        <begin position="13"/>
        <end position="346"/>
    </location>
</feature>
<protein>
    <recommendedName>
        <fullName evidence="7">Sorbitol dehydrogenase</fullName>
    </recommendedName>
    <alternativeName>
        <fullName evidence="8">Polyol dehydrogenase</fullName>
    </alternativeName>
</protein>
<keyword evidence="5" id="KW-0560">Oxidoreductase</keyword>
<evidence type="ECO:0000256" key="8">
    <source>
        <dbReference type="ARBA" id="ARBA00032485"/>
    </source>
</evidence>
<evidence type="ECO:0000256" key="7">
    <source>
        <dbReference type="ARBA" id="ARBA00026132"/>
    </source>
</evidence>
<dbReference type="PANTHER" id="PTHR43161">
    <property type="entry name" value="SORBITOL DEHYDROGENASE"/>
    <property type="match status" value="1"/>
</dbReference>
<reference evidence="11 13" key="2">
    <citation type="journal article" date="2013" name="Nature">
        <title>Insights into bilaterian evolution from three spiralian genomes.</title>
        <authorList>
            <person name="Simakov O."/>
            <person name="Marletaz F."/>
            <person name="Cho S.J."/>
            <person name="Edsinger-Gonzales E."/>
            <person name="Havlak P."/>
            <person name="Hellsten U."/>
            <person name="Kuo D.H."/>
            <person name="Larsson T."/>
            <person name="Lv J."/>
            <person name="Arendt D."/>
            <person name="Savage R."/>
            <person name="Osoegawa K."/>
            <person name="de Jong P."/>
            <person name="Grimwood J."/>
            <person name="Chapman J.A."/>
            <person name="Shapiro H."/>
            <person name="Aerts A."/>
            <person name="Otillar R.P."/>
            <person name="Terry A.Y."/>
            <person name="Boore J.L."/>
            <person name="Grigoriev I.V."/>
            <person name="Lindberg D.R."/>
            <person name="Seaver E.C."/>
            <person name="Weisblat D.A."/>
            <person name="Putnam N.H."/>
            <person name="Rokhsar D.S."/>
        </authorList>
    </citation>
    <scope>NUCLEOTIDE SEQUENCE</scope>
    <source>
        <strain evidence="11 13">I ESC-2004</strain>
    </source>
</reference>
<dbReference type="FunCoup" id="R7UIL6">
    <property type="interactions" value="600"/>
</dbReference>
<evidence type="ECO:0000256" key="2">
    <source>
        <dbReference type="ARBA" id="ARBA00008072"/>
    </source>
</evidence>
<dbReference type="CDD" id="cd05285">
    <property type="entry name" value="sorbitol_DH"/>
    <property type="match status" value="1"/>
</dbReference>
<evidence type="ECO:0000313" key="12">
    <source>
        <dbReference type="EnsemblMetazoa" id="CapteP149787"/>
    </source>
</evidence>
<dbReference type="Pfam" id="PF08240">
    <property type="entry name" value="ADH_N"/>
    <property type="match status" value="1"/>
</dbReference>
<dbReference type="InterPro" id="IPR036291">
    <property type="entry name" value="NAD(P)-bd_dom_sf"/>
</dbReference>
<dbReference type="AlphaFoldDB" id="R7UIL6"/>
<dbReference type="Gene3D" id="3.40.50.720">
    <property type="entry name" value="NAD(P)-binding Rossmann-like Domain"/>
    <property type="match status" value="1"/>
</dbReference>
<evidence type="ECO:0000256" key="6">
    <source>
        <dbReference type="ARBA" id="ARBA00023027"/>
    </source>
</evidence>
<dbReference type="Pfam" id="PF00107">
    <property type="entry name" value="ADH_zinc_N"/>
    <property type="match status" value="1"/>
</dbReference>
<organism evidence="11">
    <name type="scientific">Capitella teleta</name>
    <name type="common">Polychaete worm</name>
    <dbReference type="NCBI Taxonomy" id="283909"/>
    <lineage>
        <taxon>Eukaryota</taxon>
        <taxon>Metazoa</taxon>
        <taxon>Spiralia</taxon>
        <taxon>Lophotrochozoa</taxon>
        <taxon>Annelida</taxon>
        <taxon>Polychaeta</taxon>
        <taxon>Sedentaria</taxon>
        <taxon>Scolecida</taxon>
        <taxon>Capitellidae</taxon>
        <taxon>Capitella</taxon>
    </lineage>
</organism>
<dbReference type="InterPro" id="IPR013154">
    <property type="entry name" value="ADH-like_N"/>
</dbReference>
<dbReference type="FunFam" id="3.40.50.720:FF:000068">
    <property type="entry name" value="Sorbitol dehydrogenase"/>
    <property type="match status" value="1"/>
</dbReference>
<sequence>MSDTNLTAVLYKKDDIRLEERPVTDPSPGEVQIAVHSCGICGSDVHYWKHGAIGDFIVNAPMVLGHESSGTVTKVGQGVSHLKIGDRVAVEPGVPCRVCDFCKSGRYNLCPEMRFLATPPIHGDLSRFHNHAADFCFKLPDHVSFEEGALLEPLSVGVHACKRAGVSIGNKVLVCGAGPIGLVCMMVAKAMGASIVVMTDISAERLEFAKKVGADDVIRVESRDPKVNASIIEKTLGSAADVTIECSGAEPSVQAGIYATKSGGMLVLVGLGAAEVKLPIVNAATREVDIRGIFRYANSYPTALAMVASGAVNVKPLVTHHFPLEKTLDAFETALTGAGGAVKVVIDCFKK</sequence>
<dbReference type="PROSITE" id="PS00059">
    <property type="entry name" value="ADH_ZINC"/>
    <property type="match status" value="1"/>
</dbReference>
<dbReference type="GO" id="GO:0008270">
    <property type="term" value="F:zinc ion binding"/>
    <property type="evidence" value="ECO:0007669"/>
    <property type="project" value="InterPro"/>
</dbReference>
<reference evidence="12" key="3">
    <citation type="submission" date="2015-06" db="UniProtKB">
        <authorList>
            <consortium name="EnsemblMetazoa"/>
        </authorList>
    </citation>
    <scope>IDENTIFICATION</scope>
</reference>
<evidence type="ECO:0000256" key="4">
    <source>
        <dbReference type="ARBA" id="ARBA00022833"/>
    </source>
</evidence>
<dbReference type="Gene3D" id="3.90.180.10">
    <property type="entry name" value="Medium-chain alcohol dehydrogenases, catalytic domain"/>
    <property type="match status" value="1"/>
</dbReference>
<accession>R7UIL6</accession>
<evidence type="ECO:0000313" key="13">
    <source>
        <dbReference type="Proteomes" id="UP000014760"/>
    </source>
</evidence>
<proteinExistence type="inferred from homology"/>
<dbReference type="InterPro" id="IPR013149">
    <property type="entry name" value="ADH-like_C"/>
</dbReference>
<dbReference type="InterPro" id="IPR045306">
    <property type="entry name" value="SDH-like"/>
</dbReference>
<dbReference type="HOGENOM" id="CLU_026673_11_5_1"/>
<dbReference type="EMBL" id="KB300985">
    <property type="protein sequence ID" value="ELU06025.1"/>
    <property type="molecule type" value="Genomic_DNA"/>
</dbReference>
<dbReference type="InterPro" id="IPR020843">
    <property type="entry name" value="ER"/>
</dbReference>
<evidence type="ECO:0000313" key="11">
    <source>
        <dbReference type="EMBL" id="ELU06025.1"/>
    </source>
</evidence>
<comment type="similarity">
    <text evidence="2 9">Belongs to the zinc-containing alcohol dehydrogenase family.</text>
</comment>
<dbReference type="SUPFAM" id="SSF50129">
    <property type="entry name" value="GroES-like"/>
    <property type="match status" value="1"/>
</dbReference>
<dbReference type="InterPro" id="IPR002328">
    <property type="entry name" value="ADH_Zn_CS"/>
</dbReference>
<dbReference type="SMART" id="SM00829">
    <property type="entry name" value="PKS_ER"/>
    <property type="match status" value="1"/>
</dbReference>
<keyword evidence="3 9" id="KW-0479">Metal-binding</keyword>
<evidence type="ECO:0000256" key="5">
    <source>
        <dbReference type="ARBA" id="ARBA00023002"/>
    </source>
</evidence>
<dbReference type="OMA" id="FETWYAM"/>
<dbReference type="PANTHER" id="PTHR43161:SF9">
    <property type="entry name" value="SORBITOL DEHYDROGENASE"/>
    <property type="match status" value="1"/>
</dbReference>
<dbReference type="SUPFAM" id="SSF51735">
    <property type="entry name" value="NAD(P)-binding Rossmann-fold domains"/>
    <property type="match status" value="1"/>
</dbReference>
<evidence type="ECO:0000256" key="1">
    <source>
        <dbReference type="ARBA" id="ARBA00001947"/>
    </source>
</evidence>
<dbReference type="InterPro" id="IPR011032">
    <property type="entry name" value="GroES-like_sf"/>
</dbReference>
<comment type="cofactor">
    <cofactor evidence="1 9">
        <name>Zn(2+)</name>
        <dbReference type="ChEBI" id="CHEBI:29105"/>
    </cofactor>
</comment>
<keyword evidence="6" id="KW-0520">NAD</keyword>
<dbReference type="Proteomes" id="UP000014760">
    <property type="component" value="Unassembled WGS sequence"/>
</dbReference>